<dbReference type="InterPro" id="IPR023214">
    <property type="entry name" value="HAD_sf"/>
</dbReference>
<gene>
    <name evidence="3" type="ORF">ACFYKX_12305</name>
</gene>
<dbReference type="InterPro" id="IPR051400">
    <property type="entry name" value="HAD-like_hydrolase"/>
</dbReference>
<evidence type="ECO:0000313" key="3">
    <source>
        <dbReference type="EMBL" id="MFE8701378.1"/>
    </source>
</evidence>
<dbReference type="CDD" id="cd01427">
    <property type="entry name" value="HAD_like"/>
    <property type="match status" value="1"/>
</dbReference>
<dbReference type="EC" id="3.1.3.-" evidence="3"/>
<keyword evidence="1 3" id="KW-0378">Hydrolase</keyword>
<dbReference type="Gene3D" id="3.40.50.1000">
    <property type="entry name" value="HAD superfamily/HAD-like"/>
    <property type="match status" value="1"/>
</dbReference>
<dbReference type="EMBL" id="JBIACK010000005">
    <property type="protein sequence ID" value="MFE8701378.1"/>
    <property type="molecule type" value="Genomic_DNA"/>
</dbReference>
<dbReference type="RefSeq" id="WP_389361344.1">
    <property type="nucleotide sequence ID" value="NZ_JBIACK010000005.1"/>
</dbReference>
<dbReference type="Pfam" id="PF00702">
    <property type="entry name" value="Hydrolase"/>
    <property type="match status" value="1"/>
</dbReference>
<sequence length="280" mass="32291">MDLSHVKVIVFDLDGTLYEDTHHFNYYADRLKEKLPTDKAMLFEQDYVDASHNHHTLRIGRVYDVEKDLILVQLDGVVQEVFKWDGRALSKVEIEELYPQEIVFDFEKILNIGDPWWIPVSIARHYGLSAEQAYYSFMETRKYMMGPEFEMEIITDFKETLEKVGTVRKLVLLTNSPEPDSSAIIKKLGFSEVFDLKIFDGKKPVETLAQFEKIKDHFGVRYDEILSIGDNWINEIRLAQSMGCSTIFIDPYQLGNVSSADLVVRSIKDVIPILGKSVPV</sequence>
<evidence type="ECO:0000256" key="1">
    <source>
        <dbReference type="ARBA" id="ARBA00022801"/>
    </source>
</evidence>
<evidence type="ECO:0000256" key="2">
    <source>
        <dbReference type="ARBA" id="ARBA00022842"/>
    </source>
</evidence>
<reference evidence="3 4" key="1">
    <citation type="submission" date="2024-08" db="EMBL/GenBank/DDBJ databases">
        <title>Two novel Cytobacillus novel species.</title>
        <authorList>
            <person name="Liu G."/>
        </authorList>
    </citation>
    <scope>NUCLEOTIDE SEQUENCE [LARGE SCALE GENOMIC DNA]</scope>
    <source>
        <strain evidence="3 4">FJAT-54145</strain>
    </source>
</reference>
<dbReference type="Proteomes" id="UP001601059">
    <property type="component" value="Unassembled WGS sequence"/>
</dbReference>
<name>A0ABW6KEY0_9BACI</name>
<dbReference type="GO" id="GO:0016787">
    <property type="term" value="F:hydrolase activity"/>
    <property type="evidence" value="ECO:0007669"/>
    <property type="project" value="UniProtKB-KW"/>
</dbReference>
<evidence type="ECO:0000313" key="4">
    <source>
        <dbReference type="Proteomes" id="UP001601059"/>
    </source>
</evidence>
<dbReference type="SFLD" id="SFLDG01129">
    <property type="entry name" value="C1.5:_HAD__Beta-PGM__Phosphata"/>
    <property type="match status" value="1"/>
</dbReference>
<keyword evidence="4" id="KW-1185">Reference proteome</keyword>
<dbReference type="SFLD" id="SFLDS00003">
    <property type="entry name" value="Haloacid_Dehalogenase"/>
    <property type="match status" value="1"/>
</dbReference>
<protein>
    <submittedName>
        <fullName evidence="3">HAD family hydrolase</fullName>
        <ecNumber evidence="3">3.1.3.-</ecNumber>
    </submittedName>
</protein>
<keyword evidence="2" id="KW-0460">Magnesium</keyword>
<comment type="caution">
    <text evidence="3">The sequence shown here is derived from an EMBL/GenBank/DDBJ whole genome shotgun (WGS) entry which is preliminary data.</text>
</comment>
<proteinExistence type="predicted"/>
<dbReference type="PANTHER" id="PTHR46470">
    <property type="entry name" value="N-ACYLNEURAMINATE-9-PHOSPHATASE"/>
    <property type="match status" value="1"/>
</dbReference>
<dbReference type="InterPro" id="IPR036412">
    <property type="entry name" value="HAD-like_sf"/>
</dbReference>
<accession>A0ABW6KEY0</accession>
<organism evidence="3 4">
    <name type="scientific">Cytobacillus spartinae</name>
    <dbReference type="NCBI Taxonomy" id="3299023"/>
    <lineage>
        <taxon>Bacteria</taxon>
        <taxon>Bacillati</taxon>
        <taxon>Bacillota</taxon>
        <taxon>Bacilli</taxon>
        <taxon>Bacillales</taxon>
        <taxon>Bacillaceae</taxon>
        <taxon>Cytobacillus</taxon>
    </lineage>
</organism>
<dbReference type="SUPFAM" id="SSF56784">
    <property type="entry name" value="HAD-like"/>
    <property type="match status" value="1"/>
</dbReference>